<evidence type="ECO:0000259" key="3">
    <source>
        <dbReference type="PROSITE" id="PS51304"/>
    </source>
</evidence>
<dbReference type="SMART" id="SM00276">
    <property type="entry name" value="GLECT"/>
    <property type="match status" value="1"/>
</dbReference>
<feature type="domain" description="Galectin" evidence="3">
    <location>
        <begin position="1"/>
        <end position="137"/>
    </location>
</feature>
<keyword evidence="1 2" id="KW-0430">Lectin</keyword>
<dbReference type="GO" id="GO:2000562">
    <property type="term" value="P:negative regulation of CD4-positive, alpha-beta T cell proliferation"/>
    <property type="evidence" value="ECO:0007669"/>
    <property type="project" value="TreeGrafter"/>
</dbReference>
<dbReference type="InterPro" id="IPR001079">
    <property type="entry name" value="Galectin_CRD"/>
</dbReference>
<dbReference type="Pfam" id="PF00337">
    <property type="entry name" value="Gal-bind_lectin"/>
    <property type="match status" value="1"/>
</dbReference>
<organism evidence="4 5">
    <name type="scientific">Pelusios castaneus</name>
    <name type="common">West African mud turtle</name>
    <dbReference type="NCBI Taxonomy" id="367368"/>
    <lineage>
        <taxon>Eukaryota</taxon>
        <taxon>Metazoa</taxon>
        <taxon>Chordata</taxon>
        <taxon>Craniata</taxon>
        <taxon>Vertebrata</taxon>
        <taxon>Euteleostomi</taxon>
        <taxon>Archelosauria</taxon>
        <taxon>Testudinata</taxon>
        <taxon>Testudines</taxon>
        <taxon>Pleurodira</taxon>
        <taxon>Pelomedusidae</taxon>
        <taxon>Pelusios</taxon>
    </lineage>
</organism>
<dbReference type="GO" id="GO:0005634">
    <property type="term" value="C:nucleus"/>
    <property type="evidence" value="ECO:0007669"/>
    <property type="project" value="TreeGrafter"/>
</dbReference>
<keyword evidence="5" id="KW-1185">Reference proteome</keyword>
<dbReference type="Gene3D" id="2.60.120.200">
    <property type="match status" value="1"/>
</dbReference>
<dbReference type="GO" id="GO:0016936">
    <property type="term" value="F:galactoside binding"/>
    <property type="evidence" value="ECO:0007669"/>
    <property type="project" value="TreeGrafter"/>
</dbReference>
<dbReference type="PANTHER" id="PTHR11346:SF80">
    <property type="entry name" value="GALECTIN-9C"/>
    <property type="match status" value="1"/>
</dbReference>
<dbReference type="InterPro" id="IPR044156">
    <property type="entry name" value="Galectin-like"/>
</dbReference>
<dbReference type="CDD" id="cd00070">
    <property type="entry name" value="GLECT"/>
    <property type="match status" value="1"/>
</dbReference>
<dbReference type="GO" id="GO:0030246">
    <property type="term" value="F:carbohydrate binding"/>
    <property type="evidence" value="ECO:0007669"/>
    <property type="project" value="UniProtKB-UniRule"/>
</dbReference>
<dbReference type="Proteomes" id="UP000694393">
    <property type="component" value="Unplaced"/>
</dbReference>
<dbReference type="SMART" id="SM00908">
    <property type="entry name" value="Gal-bind_lectin"/>
    <property type="match status" value="1"/>
</dbReference>
<dbReference type="AlphaFoldDB" id="A0A8C8SB58"/>
<dbReference type="SUPFAM" id="SSF49899">
    <property type="entry name" value="Concanavalin A-like lectins/glucanases"/>
    <property type="match status" value="1"/>
</dbReference>
<dbReference type="Ensembl" id="ENSPCET00000017102.1">
    <property type="protein sequence ID" value="ENSPCEP00000016523.1"/>
    <property type="gene ID" value="ENSPCEG00000012985.1"/>
</dbReference>
<name>A0A8C8SB58_9SAUR</name>
<accession>A0A8C8SB58</accession>
<proteinExistence type="predicted"/>
<dbReference type="InterPro" id="IPR013320">
    <property type="entry name" value="ConA-like_dom_sf"/>
</dbReference>
<dbReference type="GO" id="GO:0005829">
    <property type="term" value="C:cytosol"/>
    <property type="evidence" value="ECO:0007669"/>
    <property type="project" value="TreeGrafter"/>
</dbReference>
<evidence type="ECO:0000313" key="5">
    <source>
        <dbReference type="Proteomes" id="UP000694393"/>
    </source>
</evidence>
<sequence length="137" mass="15614">MATFSCPTPSHILVPDHLIGLEEVSCTKFIYCVFRFHVDLMRDRAVAFHLNPRFPENTIVRNSRLQQSWGPEECCLPCGMPLFPGQSFTINILCKACCFAVAVNGQHQFEYKHRVPDLQQIDRLEVHGDVLLTGVRV</sequence>
<protein>
    <recommendedName>
        <fullName evidence="2">Galectin</fullName>
    </recommendedName>
</protein>
<dbReference type="PROSITE" id="PS51304">
    <property type="entry name" value="GALECTIN"/>
    <property type="match status" value="1"/>
</dbReference>
<dbReference type="GO" id="GO:0032689">
    <property type="term" value="P:negative regulation of type II interferon production"/>
    <property type="evidence" value="ECO:0007669"/>
    <property type="project" value="TreeGrafter"/>
</dbReference>
<evidence type="ECO:0000256" key="1">
    <source>
        <dbReference type="ARBA" id="ARBA00022734"/>
    </source>
</evidence>
<evidence type="ECO:0000313" key="4">
    <source>
        <dbReference type="Ensembl" id="ENSPCEP00000016523.1"/>
    </source>
</evidence>
<dbReference type="GO" id="GO:0010628">
    <property type="term" value="P:positive regulation of gene expression"/>
    <property type="evidence" value="ECO:0007669"/>
    <property type="project" value="TreeGrafter"/>
</dbReference>
<reference evidence="4" key="2">
    <citation type="submission" date="2025-09" db="UniProtKB">
        <authorList>
            <consortium name="Ensembl"/>
        </authorList>
    </citation>
    <scope>IDENTIFICATION</scope>
</reference>
<reference evidence="4" key="1">
    <citation type="submission" date="2025-08" db="UniProtKB">
        <authorList>
            <consortium name="Ensembl"/>
        </authorList>
    </citation>
    <scope>IDENTIFICATION</scope>
</reference>
<dbReference type="PANTHER" id="PTHR11346">
    <property type="entry name" value="GALECTIN"/>
    <property type="match status" value="1"/>
</dbReference>
<evidence type="ECO:0000256" key="2">
    <source>
        <dbReference type="RuleBase" id="RU102079"/>
    </source>
</evidence>